<evidence type="ECO:0000256" key="10">
    <source>
        <dbReference type="RuleBase" id="RU004504"/>
    </source>
</evidence>
<keyword evidence="8" id="KW-0411">Iron-sulfur</keyword>
<evidence type="ECO:0000313" key="13">
    <source>
        <dbReference type="Proteomes" id="UP001501725"/>
    </source>
</evidence>
<dbReference type="PROSITE" id="PS00595">
    <property type="entry name" value="AA_TRANSFER_CLASS_5"/>
    <property type="match status" value="1"/>
</dbReference>
<dbReference type="SUPFAM" id="SSF53383">
    <property type="entry name" value="PLP-dependent transferases"/>
    <property type="match status" value="1"/>
</dbReference>
<dbReference type="InterPro" id="IPR020578">
    <property type="entry name" value="Aminotrans_V_PyrdxlP_BS"/>
</dbReference>
<dbReference type="Pfam" id="PF00266">
    <property type="entry name" value="Aminotran_5"/>
    <property type="match status" value="1"/>
</dbReference>
<keyword evidence="13" id="KW-1185">Reference proteome</keyword>
<evidence type="ECO:0000256" key="9">
    <source>
        <dbReference type="ARBA" id="ARBA00050776"/>
    </source>
</evidence>
<comment type="catalytic activity">
    <reaction evidence="9">
        <text>(sulfur carrier)-H + L-cysteine = (sulfur carrier)-SH + L-alanine</text>
        <dbReference type="Rhea" id="RHEA:43892"/>
        <dbReference type="Rhea" id="RHEA-COMP:14737"/>
        <dbReference type="Rhea" id="RHEA-COMP:14739"/>
        <dbReference type="ChEBI" id="CHEBI:29917"/>
        <dbReference type="ChEBI" id="CHEBI:35235"/>
        <dbReference type="ChEBI" id="CHEBI:57972"/>
        <dbReference type="ChEBI" id="CHEBI:64428"/>
        <dbReference type="EC" id="2.8.1.7"/>
    </reaction>
</comment>
<dbReference type="EC" id="2.8.1.7" evidence="3"/>
<gene>
    <name evidence="12" type="ORF">GCM10023184_25880</name>
</gene>
<reference evidence="13" key="1">
    <citation type="journal article" date="2019" name="Int. J. Syst. Evol. Microbiol.">
        <title>The Global Catalogue of Microorganisms (GCM) 10K type strain sequencing project: providing services to taxonomists for standard genome sequencing and annotation.</title>
        <authorList>
            <consortium name="The Broad Institute Genomics Platform"/>
            <consortium name="The Broad Institute Genome Sequencing Center for Infectious Disease"/>
            <person name="Wu L."/>
            <person name="Ma J."/>
        </authorList>
    </citation>
    <scope>NUCLEOTIDE SEQUENCE [LARGE SCALE GENOMIC DNA]</scope>
    <source>
        <strain evidence="13">JCM 17919</strain>
    </source>
</reference>
<organism evidence="12 13">
    <name type="scientific">Flaviaesturariibacter amylovorans</name>
    <dbReference type="NCBI Taxonomy" id="1084520"/>
    <lineage>
        <taxon>Bacteria</taxon>
        <taxon>Pseudomonadati</taxon>
        <taxon>Bacteroidota</taxon>
        <taxon>Chitinophagia</taxon>
        <taxon>Chitinophagales</taxon>
        <taxon>Chitinophagaceae</taxon>
        <taxon>Flaviaestuariibacter</taxon>
    </lineage>
</organism>
<evidence type="ECO:0000256" key="7">
    <source>
        <dbReference type="ARBA" id="ARBA00023004"/>
    </source>
</evidence>
<evidence type="ECO:0000256" key="2">
    <source>
        <dbReference type="ARBA" id="ARBA00006490"/>
    </source>
</evidence>
<comment type="caution">
    <text evidence="12">The sequence shown here is derived from an EMBL/GenBank/DDBJ whole genome shotgun (WGS) entry which is preliminary data.</text>
</comment>
<dbReference type="EMBL" id="BAABGY010000007">
    <property type="protein sequence ID" value="GAA4332969.1"/>
    <property type="molecule type" value="Genomic_DNA"/>
</dbReference>
<sequence length="395" mass="43586">MQQMEATLAPTSSTVAMNTDTRIYLDNAATTALDPAVLEAMMPYLQSHFGNPSSIYSYGRETRLAIETARKSVAKQLGTRPGAIFFTSGGTESNNTAIAASIRDLGCRHIITSPIEHHAVLHTVEYWAKQGSVGHSFVALKACGEVDLEDLERQLAEQQANGVRCLVSLMHANNEIGLLLPIRQVGAICQKFDAIFHSDCVQTVGHYPINLSEVHVHFISGAGHKFHGPKGCGILYVNEEIKIQPFIFGGGQERNLRAGTENVYGIVGFAKALELAMEHYERDSAYIQELRGYMRRRLEETVPGIDFNCNGDTLYTVLSACFPKSEKTEFLLMNLDIRNICVSGGSACSSGADIGSHVMRALNRNDKYVTLRFSFSKFNTKEEIDRVVDTIRELV</sequence>
<dbReference type="PIRSF" id="PIRSF005572">
    <property type="entry name" value="NifS"/>
    <property type="match status" value="1"/>
</dbReference>
<keyword evidence="6" id="KW-0663">Pyridoxal phosphate</keyword>
<dbReference type="InterPro" id="IPR015422">
    <property type="entry name" value="PyrdxlP-dep_Trfase_small"/>
</dbReference>
<comment type="cofactor">
    <cofactor evidence="1 10">
        <name>pyridoxal 5'-phosphate</name>
        <dbReference type="ChEBI" id="CHEBI:597326"/>
    </cofactor>
</comment>
<dbReference type="Proteomes" id="UP001501725">
    <property type="component" value="Unassembled WGS sequence"/>
</dbReference>
<evidence type="ECO:0000256" key="8">
    <source>
        <dbReference type="ARBA" id="ARBA00023014"/>
    </source>
</evidence>
<keyword evidence="4" id="KW-0808">Transferase</keyword>
<proteinExistence type="inferred from homology"/>
<dbReference type="InterPro" id="IPR015421">
    <property type="entry name" value="PyrdxlP-dep_Trfase_major"/>
</dbReference>
<dbReference type="InterPro" id="IPR015424">
    <property type="entry name" value="PyrdxlP-dep_Trfase"/>
</dbReference>
<keyword evidence="5" id="KW-0479">Metal-binding</keyword>
<evidence type="ECO:0000256" key="5">
    <source>
        <dbReference type="ARBA" id="ARBA00022723"/>
    </source>
</evidence>
<dbReference type="Gene3D" id="3.90.1150.10">
    <property type="entry name" value="Aspartate Aminotransferase, domain 1"/>
    <property type="match status" value="1"/>
</dbReference>
<comment type="similarity">
    <text evidence="2">Belongs to the class-V pyridoxal-phosphate-dependent aminotransferase family. NifS/IscS subfamily.</text>
</comment>
<dbReference type="Gene3D" id="1.10.260.50">
    <property type="match status" value="1"/>
</dbReference>
<keyword evidence="7" id="KW-0408">Iron</keyword>
<dbReference type="PANTHER" id="PTHR11601:SF34">
    <property type="entry name" value="CYSTEINE DESULFURASE"/>
    <property type="match status" value="1"/>
</dbReference>
<evidence type="ECO:0000313" key="12">
    <source>
        <dbReference type="EMBL" id="GAA4332969.1"/>
    </source>
</evidence>
<dbReference type="Gene3D" id="3.40.640.10">
    <property type="entry name" value="Type I PLP-dependent aspartate aminotransferase-like (Major domain)"/>
    <property type="match status" value="1"/>
</dbReference>
<feature type="domain" description="Aminotransferase class V" evidence="11">
    <location>
        <begin position="23"/>
        <end position="387"/>
    </location>
</feature>
<evidence type="ECO:0000256" key="1">
    <source>
        <dbReference type="ARBA" id="ARBA00001933"/>
    </source>
</evidence>
<dbReference type="PANTHER" id="PTHR11601">
    <property type="entry name" value="CYSTEINE DESULFURYLASE FAMILY MEMBER"/>
    <property type="match status" value="1"/>
</dbReference>
<name>A0ABP8H1T5_9BACT</name>
<evidence type="ECO:0000256" key="3">
    <source>
        <dbReference type="ARBA" id="ARBA00012239"/>
    </source>
</evidence>
<accession>A0ABP8H1T5</accession>
<evidence type="ECO:0000256" key="4">
    <source>
        <dbReference type="ARBA" id="ARBA00022679"/>
    </source>
</evidence>
<dbReference type="InterPro" id="IPR000192">
    <property type="entry name" value="Aminotrans_V_dom"/>
</dbReference>
<evidence type="ECO:0000256" key="6">
    <source>
        <dbReference type="ARBA" id="ARBA00022898"/>
    </source>
</evidence>
<protein>
    <recommendedName>
        <fullName evidence="3">cysteine desulfurase</fullName>
        <ecNumber evidence="3">2.8.1.7</ecNumber>
    </recommendedName>
</protein>
<evidence type="ECO:0000259" key="11">
    <source>
        <dbReference type="Pfam" id="PF00266"/>
    </source>
</evidence>
<dbReference type="InterPro" id="IPR016454">
    <property type="entry name" value="Cysteine_dSase"/>
</dbReference>